<dbReference type="SUPFAM" id="SSF48403">
    <property type="entry name" value="Ankyrin repeat"/>
    <property type="match status" value="1"/>
</dbReference>
<feature type="repeat" description="ANK" evidence="1">
    <location>
        <begin position="123"/>
        <end position="155"/>
    </location>
</feature>
<feature type="region of interest" description="Disordered" evidence="2">
    <location>
        <begin position="953"/>
        <end position="1034"/>
    </location>
</feature>
<dbReference type="PANTHER" id="PTHR16027">
    <property type="entry name" value="DILUTE DOMAIN-CONTAINING PROTEIN YPR089W"/>
    <property type="match status" value="1"/>
</dbReference>
<dbReference type="Gene3D" id="1.25.40.20">
    <property type="entry name" value="Ankyrin repeat-containing domain"/>
    <property type="match status" value="1"/>
</dbReference>
<evidence type="ECO:0000256" key="2">
    <source>
        <dbReference type="SAM" id="MobiDB-lite"/>
    </source>
</evidence>
<dbReference type="InterPro" id="IPR002710">
    <property type="entry name" value="Dilute_dom"/>
</dbReference>
<feature type="compositionally biased region" description="Acidic residues" evidence="2">
    <location>
        <begin position="284"/>
        <end position="301"/>
    </location>
</feature>
<dbReference type="AlphaFoldDB" id="A0A8H3TTL4"/>
<dbReference type="SMART" id="SM01132">
    <property type="entry name" value="DIL"/>
    <property type="match status" value="1"/>
</dbReference>
<dbReference type="PROSITE" id="PS51126">
    <property type="entry name" value="DILUTE"/>
    <property type="match status" value="1"/>
</dbReference>
<feature type="compositionally biased region" description="Polar residues" evidence="2">
    <location>
        <begin position="822"/>
        <end position="831"/>
    </location>
</feature>
<dbReference type="EMBL" id="BLZA01000019">
    <property type="protein sequence ID" value="GHJ86932.1"/>
    <property type="molecule type" value="Genomic_DNA"/>
</dbReference>
<dbReference type="Proteomes" id="UP000620104">
    <property type="component" value="Unassembled WGS sequence"/>
</dbReference>
<feature type="compositionally biased region" description="Polar residues" evidence="2">
    <location>
        <begin position="985"/>
        <end position="994"/>
    </location>
</feature>
<feature type="region of interest" description="Disordered" evidence="2">
    <location>
        <begin position="819"/>
        <end position="841"/>
    </location>
</feature>
<proteinExistence type="predicted"/>
<evidence type="ECO:0000259" key="3">
    <source>
        <dbReference type="PROSITE" id="PS51126"/>
    </source>
</evidence>
<evidence type="ECO:0000256" key="1">
    <source>
        <dbReference type="PROSITE-ProRule" id="PRU00023"/>
    </source>
</evidence>
<feature type="region of interest" description="Disordered" evidence="2">
    <location>
        <begin position="207"/>
        <end position="231"/>
    </location>
</feature>
<gene>
    <name evidence="4" type="ORF">NliqN6_3334</name>
</gene>
<keyword evidence="5" id="KW-1185">Reference proteome</keyword>
<dbReference type="InterPro" id="IPR052072">
    <property type="entry name" value="Vascular_dev_regulator"/>
</dbReference>
<dbReference type="Pfam" id="PF01843">
    <property type="entry name" value="DIL"/>
    <property type="match status" value="1"/>
</dbReference>
<feature type="region of interest" description="Disordered" evidence="2">
    <location>
        <begin position="266"/>
        <end position="306"/>
    </location>
</feature>
<dbReference type="OrthoDB" id="426293at2759"/>
<accession>A0A8H3TTL4</accession>
<dbReference type="GO" id="GO:0051020">
    <property type="term" value="F:GTPase binding"/>
    <property type="evidence" value="ECO:0007669"/>
    <property type="project" value="TreeGrafter"/>
</dbReference>
<dbReference type="InterPro" id="IPR036770">
    <property type="entry name" value="Ankyrin_rpt-contain_sf"/>
</dbReference>
<evidence type="ECO:0000313" key="4">
    <source>
        <dbReference type="EMBL" id="GHJ86932.1"/>
    </source>
</evidence>
<comment type="caution">
    <text evidence="4">The sequence shown here is derived from an EMBL/GenBank/DDBJ whole genome shotgun (WGS) entry which is preliminary data.</text>
</comment>
<sequence>MRRPVEAVLQEAVDTNDPEVERKLGDALQYAVNRCDYVLLQWLADIEGSAASILDNLARAFRDPDGYSLVSTCIIASTATVSAKEEKEQAVRILVKRWPSIGLEDTHNNGDRTEIAAERVLDASWTPLHLAAMLSSATLVSFLLTQGYSPYVTTRKGFTPLDLVADTNSRRDVAALLESMMDQESIPPPKITQNGVLAERTQDERLQFHRSRKSRRAVTRNRKMKQREDEQARDAWVMDALHCSGLGEGSQYLCFAYEGERRRAQRRPDTVYMRADGESSASSDSEEDTVEGGAADELDASGEDRPIDASAFDDTSHLVFSLESLPCKLYHLIANYPPQAYPLSRRTLPANGIYLLARYAAYRAVDRHSAHANLAGLLETVMLEIEQVCMLNVESLPHLAFWLYNTTILLHLVQSDETVNHLLQEDDLCLMIEEMINSLQVHIIRLVETKLDTLIDSALLDYESVDQPSVRFDDEWASSTFFRNLTSGSKNVKRVPHVASIFDSGISESPRNAANALADMSSPGTNPASPIKTLRRPRSIMDLRTSVADSLRAALFDDAASPSNVISVLSSTLLVLQICSVNPAFVIQIFSQIFVWLAAETFNRIMSSVSGKRYQCRSKAKQIRLNLEVVAEWVKTQRVLPGDMFRRLFQRVNQLLQWLQCASQITDLHSMISTIRHLPDVTPLQLQQAVREYRYEVGETKFSQACLQHLGQLQREWEHRRVKTSVDKIQREVEARRSYRRYANDVWGDGEAHEEDKIQTPDVNSIFDPALDLNQYNLALPSQSSTEFEDSRYMLPLSLPRNALLPAFLTAPIVMSAPGTPQDPSNLTDQPASIPPGNQPLQFSVRRSRELRRLPDDFLVWLRNSEAQDNRSARLQRSGSIPYAIQFSSPHISGSVPVTIATPERPMHKAAAYGHKDDQKERSPVTPVYAHHALGIKAGSRSGSSDRPIRLRQLSSSSNGAPGGDQTDLPTEAVSLPAGPESPLKSRTSHTWDTSALGGLRQKFWSPRARHVSDASQDGYIDSSDENQDIRENA</sequence>
<reference evidence="4" key="1">
    <citation type="submission" date="2020-07" db="EMBL/GenBank/DDBJ databases">
        <title>Draft Genome Sequence of a Deep-Sea Yeast, Naganishia (Cryptococcus) liquefaciens strain N6.</title>
        <authorList>
            <person name="Han Y.W."/>
            <person name="Kajitani R."/>
            <person name="Morimoto H."/>
            <person name="Parhat M."/>
            <person name="Tsubouchi H."/>
            <person name="Bakenova O."/>
            <person name="Ogata M."/>
            <person name="Argunhan B."/>
            <person name="Aoki R."/>
            <person name="Kajiwara S."/>
            <person name="Itoh T."/>
            <person name="Iwasaki H."/>
        </authorList>
    </citation>
    <scope>NUCLEOTIDE SEQUENCE</scope>
    <source>
        <strain evidence="4">N6</strain>
    </source>
</reference>
<organism evidence="4 5">
    <name type="scientific">Naganishia liquefaciens</name>
    <dbReference type="NCBI Taxonomy" id="104408"/>
    <lineage>
        <taxon>Eukaryota</taxon>
        <taxon>Fungi</taxon>
        <taxon>Dikarya</taxon>
        <taxon>Basidiomycota</taxon>
        <taxon>Agaricomycotina</taxon>
        <taxon>Tremellomycetes</taxon>
        <taxon>Filobasidiales</taxon>
        <taxon>Filobasidiaceae</taxon>
        <taxon>Naganishia</taxon>
    </lineage>
</organism>
<dbReference type="PROSITE" id="PS50088">
    <property type="entry name" value="ANK_REPEAT"/>
    <property type="match status" value="1"/>
</dbReference>
<dbReference type="InterPro" id="IPR002110">
    <property type="entry name" value="Ankyrin_rpt"/>
</dbReference>
<protein>
    <recommendedName>
        <fullName evidence="3">Dilute domain-containing protein</fullName>
    </recommendedName>
</protein>
<feature type="domain" description="Dilute" evidence="3">
    <location>
        <begin position="379"/>
        <end position="716"/>
    </location>
</feature>
<evidence type="ECO:0000313" key="5">
    <source>
        <dbReference type="Proteomes" id="UP000620104"/>
    </source>
</evidence>
<keyword evidence="1" id="KW-0040">ANK repeat</keyword>
<name>A0A8H3TTL4_9TREE</name>
<feature type="compositionally biased region" description="Basic residues" evidence="2">
    <location>
        <begin position="208"/>
        <end position="225"/>
    </location>
</feature>
<dbReference type="PANTHER" id="PTHR16027:SF6">
    <property type="entry name" value="DILUTE DOMAIN-CONTAINING PROTEIN"/>
    <property type="match status" value="1"/>
</dbReference>